<proteinExistence type="predicted"/>
<evidence type="ECO:0000313" key="3">
    <source>
        <dbReference type="EMBL" id="MDW0114464.1"/>
    </source>
</evidence>
<feature type="domain" description="SLH" evidence="2">
    <location>
        <begin position="27"/>
        <end position="90"/>
    </location>
</feature>
<dbReference type="RefSeq" id="WP_317945534.1">
    <property type="nucleotide sequence ID" value="NZ_JAUBDI010000017.1"/>
</dbReference>
<dbReference type="Pfam" id="PF00395">
    <property type="entry name" value="SLH"/>
    <property type="match status" value="3"/>
</dbReference>
<dbReference type="Proteomes" id="UP001282284">
    <property type="component" value="Unassembled WGS sequence"/>
</dbReference>
<dbReference type="PROSITE" id="PS51272">
    <property type="entry name" value="SLH"/>
    <property type="match status" value="2"/>
</dbReference>
<evidence type="ECO:0000256" key="1">
    <source>
        <dbReference type="SAM" id="SignalP"/>
    </source>
</evidence>
<accession>A0ABU4GBU0</accession>
<keyword evidence="1" id="KW-0732">Signal</keyword>
<comment type="caution">
    <text evidence="3">The sequence shown here is derived from an EMBL/GenBank/DDBJ whole genome shotgun (WGS) entry which is preliminary data.</text>
</comment>
<reference evidence="3 4" key="1">
    <citation type="submission" date="2023-06" db="EMBL/GenBank/DDBJ databases">
        <title>Sporosarcina sp. nov., isolated from Korean traditional fermented seafood 'Jeotgal'.</title>
        <authorList>
            <person name="Yang A.I."/>
            <person name="Shin N.-R."/>
        </authorList>
    </citation>
    <scope>NUCLEOTIDE SEQUENCE [LARGE SCALE GENOMIC DNA]</scope>
    <source>
        <strain evidence="3 4">KCTC13119</strain>
    </source>
</reference>
<feature type="domain" description="SLH" evidence="2">
    <location>
        <begin position="144"/>
        <end position="207"/>
    </location>
</feature>
<evidence type="ECO:0000259" key="2">
    <source>
        <dbReference type="PROSITE" id="PS51272"/>
    </source>
</evidence>
<dbReference type="EMBL" id="JAUBDI010000017">
    <property type="protein sequence ID" value="MDW0114464.1"/>
    <property type="molecule type" value="Genomic_DNA"/>
</dbReference>
<gene>
    <name evidence="3" type="ORF">QT711_14795</name>
</gene>
<protein>
    <submittedName>
        <fullName evidence="3">S-layer homology domain-containing protein</fullName>
    </submittedName>
</protein>
<sequence length="306" mass="33105">MFKSFKKFFVTSLVAILALSAIVPSASAAEHQFTDVNSNYDEAVSFLYEFDLIKGKTTTSFGTDLNLTRGDAAVILANVLGLDVENAPSAGFKDLNSRVKGAVNALTEANIISGVTKDEFRPDLLLSRGAMAKFLNLGFGLGDYAKTTPFTDAVGVFTPHIEALYGTGITNGKTPTTFGTNDNIKRGEFANLLYNTILFSIYLPFAESATILSPTTLEIKMEEAAPKELTAADIADMFYIEAYFKDGSVKELEKVDSSLSADRITLTIEFSVNSSLEGKKGKIEIDGINEIDFDFTTPAVQPVETE</sequence>
<name>A0ABU4GBU0_9BACL</name>
<evidence type="ECO:0000313" key="4">
    <source>
        <dbReference type="Proteomes" id="UP001282284"/>
    </source>
</evidence>
<dbReference type="InterPro" id="IPR001119">
    <property type="entry name" value="SLH_dom"/>
</dbReference>
<feature type="chain" id="PRO_5045961430" evidence="1">
    <location>
        <begin position="29"/>
        <end position="306"/>
    </location>
</feature>
<organism evidence="3 4">
    <name type="scientific">Sporosarcina saromensis</name>
    <dbReference type="NCBI Taxonomy" id="359365"/>
    <lineage>
        <taxon>Bacteria</taxon>
        <taxon>Bacillati</taxon>
        <taxon>Bacillota</taxon>
        <taxon>Bacilli</taxon>
        <taxon>Bacillales</taxon>
        <taxon>Caryophanaceae</taxon>
        <taxon>Sporosarcina</taxon>
    </lineage>
</organism>
<keyword evidence="4" id="KW-1185">Reference proteome</keyword>
<feature type="signal peptide" evidence="1">
    <location>
        <begin position="1"/>
        <end position="28"/>
    </location>
</feature>